<keyword evidence="2" id="KW-1185">Reference proteome</keyword>
<dbReference type="Proteomes" id="UP001281761">
    <property type="component" value="Unassembled WGS sequence"/>
</dbReference>
<organism evidence="1 2">
    <name type="scientific">Blattamonas nauphoetae</name>
    <dbReference type="NCBI Taxonomy" id="2049346"/>
    <lineage>
        <taxon>Eukaryota</taxon>
        <taxon>Metamonada</taxon>
        <taxon>Preaxostyla</taxon>
        <taxon>Oxymonadida</taxon>
        <taxon>Blattamonas</taxon>
    </lineage>
</organism>
<reference evidence="1 2" key="1">
    <citation type="journal article" date="2022" name="bioRxiv">
        <title>Genomics of Preaxostyla Flagellates Illuminates Evolutionary Transitions and the Path Towards Mitochondrial Loss.</title>
        <authorList>
            <person name="Novak L.V.F."/>
            <person name="Treitli S.C."/>
            <person name="Pyrih J."/>
            <person name="Halakuc P."/>
            <person name="Pipaliya S.V."/>
            <person name="Vacek V."/>
            <person name="Brzon O."/>
            <person name="Soukal P."/>
            <person name="Eme L."/>
            <person name="Dacks J.B."/>
            <person name="Karnkowska A."/>
            <person name="Elias M."/>
            <person name="Hampl V."/>
        </authorList>
    </citation>
    <scope>NUCLEOTIDE SEQUENCE [LARGE SCALE GENOMIC DNA]</scope>
    <source>
        <strain evidence="1">NAU3</strain>
        <tissue evidence="1">Gut</tissue>
    </source>
</reference>
<dbReference type="EMBL" id="JARBJD010000050">
    <property type="protein sequence ID" value="KAK2956999.1"/>
    <property type="molecule type" value="Genomic_DNA"/>
</dbReference>
<protein>
    <submittedName>
        <fullName evidence="1">Uncharacterized protein</fullName>
    </submittedName>
</protein>
<evidence type="ECO:0000313" key="2">
    <source>
        <dbReference type="Proteomes" id="UP001281761"/>
    </source>
</evidence>
<name>A0ABQ9XZV8_9EUKA</name>
<proteinExistence type="predicted"/>
<accession>A0ABQ9XZV8</accession>
<comment type="caution">
    <text evidence="1">The sequence shown here is derived from an EMBL/GenBank/DDBJ whole genome shotgun (WGS) entry which is preliminary data.</text>
</comment>
<sequence length="413" mass="45601">MDCNSFLNWMENRYYSFHEKAIVFQSLVITLKSQPALDDSLEAQAVKFLKSVHFQNESSADTFLSSLATFPGDSSTAFVHQIVPTAAMEMLSHLLLDCSQKKLLSLVKADLIPQLVMTLNSLPLLFTEAVNIRVNLTQIVSRAIVLATPDFLEHLGIVDNDEQQAVRETKRTSTSTSFEQFLTSFGQQTLLPEQFGFSLASLPPSMVATLSFSFAATLALLADSTGKHQKRGSVRCRKSGERALRMRRSEKARLDENEGRRKGKWVDGGQGGWMFVREGRRVRRRLERGRGRESEVDDSPPAHLSACVRSERRSLVSLCVTLDDDTAPAHQLSPHSSPNKAPVALEGMTRLLLTDLSGSGTSEHCGVEADRQNIDTADLATYHVVSAVAGIPADTHHIVSFAHCMDGWMGAVW</sequence>
<evidence type="ECO:0000313" key="1">
    <source>
        <dbReference type="EMBL" id="KAK2956999.1"/>
    </source>
</evidence>
<gene>
    <name evidence="1" type="ORF">BLNAU_8074</name>
</gene>